<gene>
    <name evidence="2" type="ORF">GA0061098_1005347</name>
</gene>
<evidence type="ECO:0000313" key="3">
    <source>
        <dbReference type="Proteomes" id="UP000199184"/>
    </source>
</evidence>
<sequence>MFGAFRTKSVHVGSALTLTAKRLAACSETLETWAGGLLILMFGLLGAALPHFP</sequence>
<keyword evidence="1" id="KW-1133">Transmembrane helix</keyword>
<keyword evidence="1" id="KW-0472">Membrane</keyword>
<protein>
    <submittedName>
        <fullName evidence="2">Uncharacterized protein</fullName>
    </submittedName>
</protein>
<reference evidence="3" key="1">
    <citation type="submission" date="2016-08" db="EMBL/GenBank/DDBJ databases">
        <authorList>
            <person name="Varghese N."/>
            <person name="Submissions Spin"/>
        </authorList>
    </citation>
    <scope>NUCLEOTIDE SEQUENCE [LARGE SCALE GENOMIC DNA]</scope>
    <source>
        <strain evidence="3">ERR11</strain>
    </source>
</reference>
<feature type="transmembrane region" description="Helical" evidence="1">
    <location>
        <begin position="34"/>
        <end position="52"/>
    </location>
</feature>
<keyword evidence="1" id="KW-0812">Transmembrane</keyword>
<keyword evidence="3" id="KW-1185">Reference proteome</keyword>
<accession>A0A1C3VW07</accession>
<evidence type="ECO:0000256" key="1">
    <source>
        <dbReference type="SAM" id="Phobius"/>
    </source>
</evidence>
<evidence type="ECO:0000313" key="2">
    <source>
        <dbReference type="EMBL" id="SCB31951.1"/>
    </source>
</evidence>
<dbReference type="EMBL" id="FMAI01000005">
    <property type="protein sequence ID" value="SCB31951.1"/>
    <property type="molecule type" value="Genomic_DNA"/>
</dbReference>
<organism evidence="2 3">
    <name type="scientific">Bradyrhizobium shewense</name>
    <dbReference type="NCBI Taxonomy" id="1761772"/>
    <lineage>
        <taxon>Bacteria</taxon>
        <taxon>Pseudomonadati</taxon>
        <taxon>Pseudomonadota</taxon>
        <taxon>Alphaproteobacteria</taxon>
        <taxon>Hyphomicrobiales</taxon>
        <taxon>Nitrobacteraceae</taxon>
        <taxon>Bradyrhizobium</taxon>
    </lineage>
</organism>
<dbReference type="AlphaFoldDB" id="A0A1C3VW07"/>
<dbReference type="Proteomes" id="UP000199184">
    <property type="component" value="Unassembled WGS sequence"/>
</dbReference>
<name>A0A1C3VW07_9BRAD</name>
<proteinExistence type="predicted"/>